<dbReference type="STRING" id="83656.B1H18_11170"/>
<keyword evidence="4" id="KW-0732">Signal</keyword>
<feature type="domain" description="Erythromycin biosynthesis protein CIII-like N-terminal" evidence="6">
    <location>
        <begin position="22"/>
        <end position="221"/>
    </location>
</feature>
<dbReference type="InterPro" id="IPR048284">
    <property type="entry name" value="EryCIII-like_N"/>
</dbReference>
<evidence type="ECO:0008006" key="9">
    <source>
        <dbReference type="Google" id="ProtNLM"/>
    </source>
</evidence>
<dbReference type="GO" id="GO:0008194">
    <property type="term" value="F:UDP-glycosyltransferase activity"/>
    <property type="evidence" value="ECO:0007669"/>
    <property type="project" value="InterPro"/>
</dbReference>
<dbReference type="Pfam" id="PF21036">
    <property type="entry name" value="EryCIII-like_N"/>
    <property type="match status" value="1"/>
</dbReference>
<dbReference type="SUPFAM" id="SSF53756">
    <property type="entry name" value="UDP-Glycosyltransferase/glycogen phosphorylase"/>
    <property type="match status" value="1"/>
</dbReference>
<keyword evidence="8" id="KW-1185">Reference proteome</keyword>
<evidence type="ECO:0000313" key="8">
    <source>
        <dbReference type="Proteomes" id="UP000190539"/>
    </source>
</evidence>
<accession>A0A1V4AB95</accession>
<feature type="domain" description="Erythromycin biosynthesis protein CIII-like C-terminal" evidence="5">
    <location>
        <begin position="239"/>
        <end position="380"/>
    </location>
</feature>
<name>A0A1V4AB95_9ACTN</name>
<evidence type="ECO:0000256" key="1">
    <source>
        <dbReference type="ARBA" id="ARBA00006962"/>
    </source>
</evidence>
<evidence type="ECO:0000313" key="7">
    <source>
        <dbReference type="EMBL" id="OON80918.1"/>
    </source>
</evidence>
<dbReference type="InterPro" id="IPR010610">
    <property type="entry name" value="EryCIII-like_C"/>
</dbReference>
<dbReference type="PANTHER" id="PTHR48050">
    <property type="entry name" value="STEROL 3-BETA-GLUCOSYLTRANSFERASE"/>
    <property type="match status" value="1"/>
</dbReference>
<dbReference type="CDD" id="cd03784">
    <property type="entry name" value="GT1_Gtf-like"/>
    <property type="match status" value="1"/>
</dbReference>
<dbReference type="EMBL" id="MVFC01000006">
    <property type="protein sequence ID" value="OON80918.1"/>
    <property type="molecule type" value="Genomic_DNA"/>
</dbReference>
<protein>
    <recommendedName>
        <fullName evidence="9">Erythromycin biosynthesis protein CIII-like central domain-containing protein</fullName>
    </recommendedName>
</protein>
<dbReference type="GO" id="GO:0017000">
    <property type="term" value="P:antibiotic biosynthetic process"/>
    <property type="evidence" value="ECO:0007669"/>
    <property type="project" value="UniProtKB-ARBA"/>
</dbReference>
<evidence type="ECO:0000259" key="6">
    <source>
        <dbReference type="Pfam" id="PF21036"/>
    </source>
</evidence>
<dbReference type="OrthoDB" id="3863369at2"/>
<organism evidence="7 8">
    <name type="scientific">Streptomyces tsukubensis</name>
    <dbReference type="NCBI Taxonomy" id="83656"/>
    <lineage>
        <taxon>Bacteria</taxon>
        <taxon>Bacillati</taxon>
        <taxon>Actinomycetota</taxon>
        <taxon>Actinomycetes</taxon>
        <taxon>Kitasatosporales</taxon>
        <taxon>Streptomycetaceae</taxon>
        <taxon>Streptomyces</taxon>
    </lineage>
</organism>
<keyword evidence="3" id="KW-0808">Transferase</keyword>
<dbReference type="InterPro" id="IPR050426">
    <property type="entry name" value="Glycosyltransferase_28"/>
</dbReference>
<dbReference type="Gene3D" id="3.40.50.2000">
    <property type="entry name" value="Glycogen Phosphorylase B"/>
    <property type="match status" value="2"/>
</dbReference>
<evidence type="ECO:0000259" key="5">
    <source>
        <dbReference type="Pfam" id="PF06722"/>
    </source>
</evidence>
<comment type="caution">
    <text evidence="7">The sequence shown here is derived from an EMBL/GenBank/DDBJ whole genome shotgun (WGS) entry which is preliminary data.</text>
</comment>
<keyword evidence="2" id="KW-0328">Glycosyltransferase</keyword>
<dbReference type="GO" id="GO:0016758">
    <property type="term" value="F:hexosyltransferase activity"/>
    <property type="evidence" value="ECO:0007669"/>
    <property type="project" value="UniProtKB-ARBA"/>
</dbReference>
<comment type="similarity">
    <text evidence="1">Belongs to the glycosyltransferase 28 family.</text>
</comment>
<dbReference type="PANTHER" id="PTHR48050:SF13">
    <property type="entry name" value="STEROL 3-BETA-GLUCOSYLTRANSFERASE UGT80A2"/>
    <property type="match status" value="1"/>
</dbReference>
<proteinExistence type="inferred from homology"/>
<evidence type="ECO:0000256" key="3">
    <source>
        <dbReference type="ARBA" id="ARBA00022679"/>
    </source>
</evidence>
<feature type="signal peptide" evidence="4">
    <location>
        <begin position="1"/>
        <end position="23"/>
    </location>
</feature>
<dbReference type="Proteomes" id="UP000190539">
    <property type="component" value="Unassembled WGS sequence"/>
</dbReference>
<dbReference type="AlphaFoldDB" id="A0A1V4AB95"/>
<gene>
    <name evidence="7" type="ORF">B1H18_11170</name>
</gene>
<dbReference type="InterPro" id="IPR002213">
    <property type="entry name" value="UDP_glucos_trans"/>
</dbReference>
<evidence type="ECO:0000256" key="4">
    <source>
        <dbReference type="SAM" id="SignalP"/>
    </source>
</evidence>
<evidence type="ECO:0000256" key="2">
    <source>
        <dbReference type="ARBA" id="ARBA00022676"/>
    </source>
</evidence>
<reference evidence="7 8" key="1">
    <citation type="submission" date="2017-02" db="EMBL/GenBank/DDBJ databases">
        <title>Draft Genome Sequence of Streptomyces tsukubaensis F601, a Producer of the immunosuppressant tacrolimus FK506.</title>
        <authorList>
            <person name="Zong G."/>
            <person name="Zhong C."/>
            <person name="Fu J."/>
            <person name="Qin R."/>
            <person name="Cao G."/>
        </authorList>
    </citation>
    <scope>NUCLEOTIDE SEQUENCE [LARGE SCALE GENOMIC DNA]</scope>
    <source>
        <strain evidence="7 8">F601</strain>
    </source>
</reference>
<sequence length="393" mass="42263">MRVLLTTAAWPSHYMFMVPLAWAFRAAGHEVRVAAQPHVVETVLKSGLTAVPVGPDVDFAQLHRKFVAETDPAQYRSRDAIITIFHRIAEMMTPDLVRFAESWKPDLVVRDPVAFAASVAAEVAGAPLVRHAWGPDVYATDPGKWLAHHVLERLGPTYGLYGVRPPAAFDRLAVDPTPPSLHIDAPGPSLPMRYVPYNGPGVVPPWVLEPPSRPRVCVTWGTFTSTATDQPDMFLVPTVLDALAELDVEPVVAVTGAERELLGDVGGRARIVQDLPIHTVLPSCSAVIHHGGATTVLSAARFGVPQLTMPHLFEQRLNSDLLEATGACVQLTAAHADADAVGAAVTELLRHDAPYVAASRGLRDEIQAMPSPPETVALIEETVLRGARADTGD</sequence>
<dbReference type="RefSeq" id="WP_107502771.1">
    <property type="nucleotide sequence ID" value="NZ_CP045178.1"/>
</dbReference>
<dbReference type="Pfam" id="PF06722">
    <property type="entry name" value="EryCIII-like_C"/>
    <property type="match status" value="1"/>
</dbReference>
<feature type="chain" id="PRO_5039296976" description="Erythromycin biosynthesis protein CIII-like central domain-containing protein" evidence="4">
    <location>
        <begin position="24"/>
        <end position="393"/>
    </location>
</feature>